<reference evidence="1" key="2">
    <citation type="submission" date="2020-11" db="EMBL/GenBank/DDBJ databases">
        <authorList>
            <person name="McCartney M.A."/>
            <person name="Auch B."/>
            <person name="Kono T."/>
            <person name="Mallez S."/>
            <person name="Becker A."/>
            <person name="Gohl D.M."/>
            <person name="Silverstein K.A.T."/>
            <person name="Koren S."/>
            <person name="Bechman K.B."/>
            <person name="Herman A."/>
            <person name="Abrahante J.E."/>
            <person name="Garbe J."/>
        </authorList>
    </citation>
    <scope>NUCLEOTIDE SEQUENCE</scope>
    <source>
        <strain evidence="1">Duluth1</strain>
        <tissue evidence="1">Whole animal</tissue>
    </source>
</reference>
<dbReference type="AlphaFoldDB" id="A0A9D4GXT3"/>
<evidence type="ECO:0000313" key="2">
    <source>
        <dbReference type="Proteomes" id="UP000828390"/>
    </source>
</evidence>
<accession>A0A9D4GXT3</accession>
<dbReference type="EMBL" id="JAIWYP010000005">
    <property type="protein sequence ID" value="KAH3824948.1"/>
    <property type="molecule type" value="Genomic_DNA"/>
</dbReference>
<dbReference type="Proteomes" id="UP000828390">
    <property type="component" value="Unassembled WGS sequence"/>
</dbReference>
<gene>
    <name evidence="1" type="ORF">DPMN_126808</name>
</gene>
<reference evidence="1" key="1">
    <citation type="journal article" date="2019" name="bioRxiv">
        <title>The Genome of the Zebra Mussel, Dreissena polymorpha: A Resource for Invasive Species Research.</title>
        <authorList>
            <person name="McCartney M.A."/>
            <person name="Auch B."/>
            <person name="Kono T."/>
            <person name="Mallez S."/>
            <person name="Zhang Y."/>
            <person name="Obille A."/>
            <person name="Becker A."/>
            <person name="Abrahante J.E."/>
            <person name="Garbe J."/>
            <person name="Badalamenti J.P."/>
            <person name="Herman A."/>
            <person name="Mangelson H."/>
            <person name="Liachko I."/>
            <person name="Sullivan S."/>
            <person name="Sone E.D."/>
            <person name="Koren S."/>
            <person name="Silverstein K.A.T."/>
            <person name="Beckman K.B."/>
            <person name="Gohl D.M."/>
        </authorList>
    </citation>
    <scope>NUCLEOTIDE SEQUENCE</scope>
    <source>
        <strain evidence="1">Duluth1</strain>
        <tissue evidence="1">Whole animal</tissue>
    </source>
</reference>
<keyword evidence="2" id="KW-1185">Reference proteome</keyword>
<sequence length="55" mass="5907">MALLSDCNVSIPYAPVSSVMSSHVAVTDSISQPFNSGVHLTTTAVFCTEGIYFYF</sequence>
<protein>
    <submittedName>
        <fullName evidence="1">Uncharacterized protein</fullName>
    </submittedName>
</protein>
<proteinExistence type="predicted"/>
<name>A0A9D4GXT3_DREPO</name>
<evidence type="ECO:0000313" key="1">
    <source>
        <dbReference type="EMBL" id="KAH3824948.1"/>
    </source>
</evidence>
<comment type="caution">
    <text evidence="1">The sequence shown here is derived from an EMBL/GenBank/DDBJ whole genome shotgun (WGS) entry which is preliminary data.</text>
</comment>
<organism evidence="1 2">
    <name type="scientific">Dreissena polymorpha</name>
    <name type="common">Zebra mussel</name>
    <name type="synonym">Mytilus polymorpha</name>
    <dbReference type="NCBI Taxonomy" id="45954"/>
    <lineage>
        <taxon>Eukaryota</taxon>
        <taxon>Metazoa</taxon>
        <taxon>Spiralia</taxon>
        <taxon>Lophotrochozoa</taxon>
        <taxon>Mollusca</taxon>
        <taxon>Bivalvia</taxon>
        <taxon>Autobranchia</taxon>
        <taxon>Heteroconchia</taxon>
        <taxon>Euheterodonta</taxon>
        <taxon>Imparidentia</taxon>
        <taxon>Neoheterodontei</taxon>
        <taxon>Myida</taxon>
        <taxon>Dreissenoidea</taxon>
        <taxon>Dreissenidae</taxon>
        <taxon>Dreissena</taxon>
    </lineage>
</organism>